<protein>
    <submittedName>
        <fullName evidence="1">Uncharacterized protein</fullName>
    </submittedName>
</protein>
<dbReference type="EnsemblPlants" id="AET3Gv20601300.1">
    <property type="protein sequence ID" value="AET3Gv20601300.1"/>
    <property type="gene ID" value="AET3Gv20601300"/>
</dbReference>
<sequence>TATFDGGERWKCRRTPSELVLLAPGNKLTAGPEPSLWRTRDSARSLARVFGALCCVHLPLISRQFQIFSGLHSDVLYMLCTIFNVLRKQAVELII</sequence>
<reference evidence="1" key="4">
    <citation type="submission" date="2019-03" db="UniProtKB">
        <authorList>
            <consortium name="EnsemblPlants"/>
        </authorList>
    </citation>
    <scope>IDENTIFICATION</scope>
</reference>
<name>A0A453F7M6_AEGTS</name>
<accession>A0A453F7M6</accession>
<evidence type="ECO:0000313" key="1">
    <source>
        <dbReference type="EnsemblPlants" id="AET3Gv20601300.1"/>
    </source>
</evidence>
<reference evidence="2" key="2">
    <citation type="journal article" date="2017" name="Nat. Plants">
        <title>The Aegilops tauschii genome reveals multiple impacts of transposons.</title>
        <authorList>
            <person name="Zhao G."/>
            <person name="Zou C."/>
            <person name="Li K."/>
            <person name="Wang K."/>
            <person name="Li T."/>
            <person name="Gao L."/>
            <person name="Zhang X."/>
            <person name="Wang H."/>
            <person name="Yang Z."/>
            <person name="Liu X."/>
            <person name="Jiang W."/>
            <person name="Mao L."/>
            <person name="Kong X."/>
            <person name="Jiao Y."/>
            <person name="Jia J."/>
        </authorList>
    </citation>
    <scope>NUCLEOTIDE SEQUENCE [LARGE SCALE GENOMIC DNA]</scope>
    <source>
        <strain evidence="2">cv. AL8/78</strain>
    </source>
</reference>
<reference evidence="1" key="5">
    <citation type="journal article" date="2021" name="G3 (Bethesda)">
        <title>Aegilops tauschii genome assembly Aet v5.0 features greater sequence contiguity and improved annotation.</title>
        <authorList>
            <person name="Wang L."/>
            <person name="Zhu T."/>
            <person name="Rodriguez J.C."/>
            <person name="Deal K.R."/>
            <person name="Dubcovsky J."/>
            <person name="McGuire P.E."/>
            <person name="Lux T."/>
            <person name="Spannagl M."/>
            <person name="Mayer K.F.X."/>
            <person name="Baldrich P."/>
            <person name="Meyers B.C."/>
            <person name="Huo N."/>
            <person name="Gu Y.Q."/>
            <person name="Zhou H."/>
            <person name="Devos K.M."/>
            <person name="Bennetzen J.L."/>
            <person name="Unver T."/>
            <person name="Budak H."/>
            <person name="Gulick P.J."/>
            <person name="Galiba G."/>
            <person name="Kalapos B."/>
            <person name="Nelson D.R."/>
            <person name="Li P."/>
            <person name="You F.M."/>
            <person name="Luo M.C."/>
            <person name="Dvorak J."/>
        </authorList>
    </citation>
    <scope>NUCLEOTIDE SEQUENCE [LARGE SCALE GENOMIC DNA]</scope>
    <source>
        <strain evidence="1">cv. AL8/78</strain>
    </source>
</reference>
<dbReference type="Gramene" id="AET3Gv20601300.1">
    <property type="protein sequence ID" value="AET3Gv20601300.1"/>
    <property type="gene ID" value="AET3Gv20601300"/>
</dbReference>
<reference evidence="1" key="3">
    <citation type="journal article" date="2017" name="Nature">
        <title>Genome sequence of the progenitor of the wheat D genome Aegilops tauschii.</title>
        <authorList>
            <person name="Luo M.C."/>
            <person name="Gu Y.Q."/>
            <person name="Puiu D."/>
            <person name="Wang H."/>
            <person name="Twardziok S.O."/>
            <person name="Deal K.R."/>
            <person name="Huo N."/>
            <person name="Zhu T."/>
            <person name="Wang L."/>
            <person name="Wang Y."/>
            <person name="McGuire P.E."/>
            <person name="Liu S."/>
            <person name="Long H."/>
            <person name="Ramasamy R.K."/>
            <person name="Rodriguez J.C."/>
            <person name="Van S.L."/>
            <person name="Yuan L."/>
            <person name="Wang Z."/>
            <person name="Xia Z."/>
            <person name="Xiao L."/>
            <person name="Anderson O.D."/>
            <person name="Ouyang S."/>
            <person name="Liang Y."/>
            <person name="Zimin A.V."/>
            <person name="Pertea G."/>
            <person name="Qi P."/>
            <person name="Bennetzen J.L."/>
            <person name="Dai X."/>
            <person name="Dawson M.W."/>
            <person name="Muller H.G."/>
            <person name="Kugler K."/>
            <person name="Rivarola-Duarte L."/>
            <person name="Spannagl M."/>
            <person name="Mayer K.F.X."/>
            <person name="Lu F.H."/>
            <person name="Bevan M.W."/>
            <person name="Leroy P."/>
            <person name="Li P."/>
            <person name="You F.M."/>
            <person name="Sun Q."/>
            <person name="Liu Z."/>
            <person name="Lyons E."/>
            <person name="Wicker T."/>
            <person name="Salzberg S.L."/>
            <person name="Devos K.M."/>
            <person name="Dvorak J."/>
        </authorList>
    </citation>
    <scope>NUCLEOTIDE SEQUENCE [LARGE SCALE GENOMIC DNA]</scope>
    <source>
        <strain evidence="1">cv. AL8/78</strain>
    </source>
</reference>
<proteinExistence type="predicted"/>
<dbReference type="AlphaFoldDB" id="A0A453F7M6"/>
<reference evidence="2" key="1">
    <citation type="journal article" date="2014" name="Science">
        <title>Ancient hybridizations among the ancestral genomes of bread wheat.</title>
        <authorList>
            <consortium name="International Wheat Genome Sequencing Consortium,"/>
            <person name="Marcussen T."/>
            <person name="Sandve S.R."/>
            <person name="Heier L."/>
            <person name="Spannagl M."/>
            <person name="Pfeifer M."/>
            <person name="Jakobsen K.S."/>
            <person name="Wulff B.B."/>
            <person name="Steuernagel B."/>
            <person name="Mayer K.F."/>
            <person name="Olsen O.A."/>
        </authorList>
    </citation>
    <scope>NUCLEOTIDE SEQUENCE [LARGE SCALE GENOMIC DNA]</scope>
    <source>
        <strain evidence="2">cv. AL8/78</strain>
    </source>
</reference>
<evidence type="ECO:0000313" key="2">
    <source>
        <dbReference type="Proteomes" id="UP000015105"/>
    </source>
</evidence>
<organism evidence="1 2">
    <name type="scientific">Aegilops tauschii subsp. strangulata</name>
    <name type="common">Goatgrass</name>
    <dbReference type="NCBI Taxonomy" id="200361"/>
    <lineage>
        <taxon>Eukaryota</taxon>
        <taxon>Viridiplantae</taxon>
        <taxon>Streptophyta</taxon>
        <taxon>Embryophyta</taxon>
        <taxon>Tracheophyta</taxon>
        <taxon>Spermatophyta</taxon>
        <taxon>Magnoliopsida</taxon>
        <taxon>Liliopsida</taxon>
        <taxon>Poales</taxon>
        <taxon>Poaceae</taxon>
        <taxon>BOP clade</taxon>
        <taxon>Pooideae</taxon>
        <taxon>Triticodae</taxon>
        <taxon>Triticeae</taxon>
        <taxon>Triticinae</taxon>
        <taxon>Aegilops</taxon>
    </lineage>
</organism>
<keyword evidence="2" id="KW-1185">Reference proteome</keyword>
<dbReference type="Proteomes" id="UP000015105">
    <property type="component" value="Chromosome 3D"/>
</dbReference>